<feature type="transmembrane region" description="Helical" evidence="2">
    <location>
        <begin position="429"/>
        <end position="451"/>
    </location>
</feature>
<sequence>MLQEDPSMANDTDTFATDSQGKLLSSPDMLVLRVPACEKICGSGWAKYPDAGPRLMTWLVPVVVLILNLQYAAIGKERFLTVLHLFGDPIHSTWSLLTKVETWRQCYGGGTGRSKNEAVIIAAIQELVETLNVGHNVEHTPLILQDVLIRPEKQPADFHNLVANTASKLADCRVNQTMRTWASIVLYLIQVVAALVPKFGQATSPSGGKIGMALLLSWLLPVVLLSNAVGDFTSRKSFLRIMLAFMEQIESQSTQPLRKECRNLLSSLRKVDKSYFKSLAWSGAIYTYRPNKTHSRSALKGYSNTLYMALISILPVIVAFVTAFLVLYKKPTHFSCRHFFVLAVFGTWLLSPLLTWMIGMHFSQQRQWQVVLAKDAVFGFPILALIIASSCGFFNSCWCWSGVFTLGTGEAAVYLTDLPEFDRYNQVDYPATIGTCLALQLGFFLLIRWIWRRGFNLLAWSEQEKEAAVWRRTPSSMVVRDLKAIISAESTVVMPD</sequence>
<feature type="region of interest" description="Disordered" evidence="1">
    <location>
        <begin position="1"/>
        <end position="20"/>
    </location>
</feature>
<name>A0A8H7ADD4_9EURO</name>
<comment type="caution">
    <text evidence="3">The sequence shown here is derived from an EMBL/GenBank/DDBJ whole genome shotgun (WGS) entry which is preliminary data.</text>
</comment>
<keyword evidence="2" id="KW-0472">Membrane</keyword>
<feature type="transmembrane region" description="Helical" evidence="2">
    <location>
        <begin position="212"/>
        <end position="230"/>
    </location>
</feature>
<gene>
    <name evidence="3" type="ORF">GJ744_000756</name>
</gene>
<feature type="transmembrane region" description="Helical" evidence="2">
    <location>
        <begin position="380"/>
        <end position="409"/>
    </location>
</feature>
<feature type="transmembrane region" description="Helical" evidence="2">
    <location>
        <begin position="339"/>
        <end position="359"/>
    </location>
</feature>
<evidence type="ECO:0000256" key="1">
    <source>
        <dbReference type="SAM" id="MobiDB-lite"/>
    </source>
</evidence>
<accession>A0A8H7ADD4</accession>
<dbReference type="AlphaFoldDB" id="A0A8H7ADD4"/>
<evidence type="ECO:0000313" key="3">
    <source>
        <dbReference type="EMBL" id="KAF7505429.1"/>
    </source>
</evidence>
<protein>
    <submittedName>
        <fullName evidence="3">Uncharacterized protein</fullName>
    </submittedName>
</protein>
<feature type="transmembrane region" description="Helical" evidence="2">
    <location>
        <begin position="306"/>
        <end position="327"/>
    </location>
</feature>
<feature type="transmembrane region" description="Helical" evidence="2">
    <location>
        <begin position="181"/>
        <end position="200"/>
    </location>
</feature>
<proteinExistence type="predicted"/>
<dbReference type="Proteomes" id="UP000606974">
    <property type="component" value="Unassembled WGS sequence"/>
</dbReference>
<reference evidence="3" key="1">
    <citation type="submission" date="2020-02" db="EMBL/GenBank/DDBJ databases">
        <authorList>
            <person name="Palmer J.M."/>
        </authorList>
    </citation>
    <scope>NUCLEOTIDE SEQUENCE</scope>
    <source>
        <strain evidence="3">EPUS1.4</strain>
        <tissue evidence="3">Thallus</tissue>
    </source>
</reference>
<keyword evidence="4" id="KW-1185">Reference proteome</keyword>
<organism evidence="3 4">
    <name type="scientific">Endocarpon pusillum</name>
    <dbReference type="NCBI Taxonomy" id="364733"/>
    <lineage>
        <taxon>Eukaryota</taxon>
        <taxon>Fungi</taxon>
        <taxon>Dikarya</taxon>
        <taxon>Ascomycota</taxon>
        <taxon>Pezizomycotina</taxon>
        <taxon>Eurotiomycetes</taxon>
        <taxon>Chaetothyriomycetidae</taxon>
        <taxon>Verrucariales</taxon>
        <taxon>Verrucariaceae</taxon>
        <taxon>Endocarpon</taxon>
    </lineage>
</organism>
<dbReference type="OrthoDB" id="4475349at2759"/>
<keyword evidence="2" id="KW-0812">Transmembrane</keyword>
<dbReference type="EMBL" id="JAACFV010000109">
    <property type="protein sequence ID" value="KAF7505429.1"/>
    <property type="molecule type" value="Genomic_DNA"/>
</dbReference>
<feature type="compositionally biased region" description="Polar residues" evidence="1">
    <location>
        <begin position="9"/>
        <end position="20"/>
    </location>
</feature>
<evidence type="ECO:0000256" key="2">
    <source>
        <dbReference type="SAM" id="Phobius"/>
    </source>
</evidence>
<feature type="transmembrane region" description="Helical" evidence="2">
    <location>
        <begin position="55"/>
        <end position="74"/>
    </location>
</feature>
<keyword evidence="2" id="KW-1133">Transmembrane helix</keyword>
<evidence type="ECO:0000313" key="4">
    <source>
        <dbReference type="Proteomes" id="UP000606974"/>
    </source>
</evidence>